<protein>
    <submittedName>
        <fullName evidence="2">Uncharacterized protein</fullName>
    </submittedName>
</protein>
<organism evidence="2 3">
    <name type="scientific">Forsythia ovata</name>
    <dbReference type="NCBI Taxonomy" id="205694"/>
    <lineage>
        <taxon>Eukaryota</taxon>
        <taxon>Viridiplantae</taxon>
        <taxon>Streptophyta</taxon>
        <taxon>Embryophyta</taxon>
        <taxon>Tracheophyta</taxon>
        <taxon>Spermatophyta</taxon>
        <taxon>Magnoliopsida</taxon>
        <taxon>eudicotyledons</taxon>
        <taxon>Gunneridae</taxon>
        <taxon>Pentapetalae</taxon>
        <taxon>asterids</taxon>
        <taxon>lamiids</taxon>
        <taxon>Lamiales</taxon>
        <taxon>Oleaceae</taxon>
        <taxon>Forsythieae</taxon>
        <taxon>Forsythia</taxon>
    </lineage>
</organism>
<accession>A0ABD1PXJ6</accession>
<sequence>MVDSLHLYDDEDESSGTRNAMSEAEQGMLSDSVEKMCGNVDVSSNHETKFLEYQSFEPLEPPDFLERDEIIPVNIPLSLRMIKRKEQWQEGFREARELAYCSVDKAFSSMVFIIQELQSYT</sequence>
<comment type="caution">
    <text evidence="2">The sequence shown here is derived from an EMBL/GenBank/DDBJ whole genome shotgun (WGS) entry which is preliminary data.</text>
</comment>
<evidence type="ECO:0000313" key="2">
    <source>
        <dbReference type="EMBL" id="KAL2468646.1"/>
    </source>
</evidence>
<keyword evidence="3" id="KW-1185">Reference proteome</keyword>
<dbReference type="EMBL" id="JBFOLJ010000016">
    <property type="protein sequence ID" value="KAL2468646.1"/>
    <property type="molecule type" value="Genomic_DNA"/>
</dbReference>
<feature type="region of interest" description="Disordered" evidence="1">
    <location>
        <begin position="1"/>
        <end position="27"/>
    </location>
</feature>
<dbReference type="AlphaFoldDB" id="A0ABD1PXJ6"/>
<evidence type="ECO:0000313" key="3">
    <source>
        <dbReference type="Proteomes" id="UP001604277"/>
    </source>
</evidence>
<dbReference type="Proteomes" id="UP001604277">
    <property type="component" value="Unassembled WGS sequence"/>
</dbReference>
<gene>
    <name evidence="2" type="ORF">Fot_50222</name>
</gene>
<reference evidence="3" key="1">
    <citation type="submission" date="2024-07" db="EMBL/GenBank/DDBJ databases">
        <title>Two chromosome-level genome assemblies of Korean endemic species Abeliophyllum distichum and Forsythia ovata (Oleaceae).</title>
        <authorList>
            <person name="Jang H."/>
        </authorList>
    </citation>
    <scope>NUCLEOTIDE SEQUENCE [LARGE SCALE GENOMIC DNA]</scope>
</reference>
<proteinExistence type="predicted"/>
<evidence type="ECO:0000256" key="1">
    <source>
        <dbReference type="SAM" id="MobiDB-lite"/>
    </source>
</evidence>
<name>A0ABD1PXJ6_9LAMI</name>